<organism evidence="2 3">
    <name type="scientific">Vibrio pectenicida</name>
    <dbReference type="NCBI Taxonomy" id="62763"/>
    <lineage>
        <taxon>Bacteria</taxon>
        <taxon>Pseudomonadati</taxon>
        <taxon>Pseudomonadota</taxon>
        <taxon>Gammaproteobacteria</taxon>
        <taxon>Vibrionales</taxon>
        <taxon>Vibrionaceae</taxon>
        <taxon>Vibrio</taxon>
    </lineage>
</organism>
<feature type="signal peptide" evidence="1">
    <location>
        <begin position="1"/>
        <end position="21"/>
    </location>
</feature>
<dbReference type="AlphaFoldDB" id="A0A427TVM9"/>
<gene>
    <name evidence="2" type="ORF">EJA03_19130</name>
</gene>
<feature type="chain" id="PRO_5019551822" evidence="1">
    <location>
        <begin position="22"/>
        <end position="246"/>
    </location>
</feature>
<dbReference type="Proteomes" id="UP000269041">
    <property type="component" value="Unassembled WGS sequence"/>
</dbReference>
<evidence type="ECO:0000313" key="2">
    <source>
        <dbReference type="EMBL" id="RSD28548.1"/>
    </source>
</evidence>
<dbReference type="OrthoDB" id="5906735at2"/>
<evidence type="ECO:0000313" key="3">
    <source>
        <dbReference type="Proteomes" id="UP000269041"/>
    </source>
</evidence>
<protein>
    <submittedName>
        <fullName evidence="2">Uncharacterized protein</fullName>
    </submittedName>
</protein>
<proteinExistence type="predicted"/>
<evidence type="ECO:0000256" key="1">
    <source>
        <dbReference type="SAM" id="SignalP"/>
    </source>
</evidence>
<accession>A0A427TVM9</accession>
<dbReference type="RefSeq" id="WP_125323332.1">
    <property type="nucleotide sequence ID" value="NZ_AP024889.1"/>
</dbReference>
<name>A0A427TVM9_9VIBR</name>
<sequence>MKRATLGLITVSILLSAGANAGLKGHPKQQICVNITDSPYENISVETRQYINDTGNGGMEGSSNQDFTILAGSEPGEYCTSTFSGTITRSGQVGAEIKVKKNGVVQDQFNSYSYFDGDGGSNNWDIYEQSRCSFNSDDGTGVHLRATDKNGSLKKSCSMVKNIPDENIAKVIFTPVLDQNPDQGYPHYDEEAVISGTSNYEHNDIVFQEADENLYQCKESNWCNDNPNYYSPGTGSNWEEAWNRYN</sequence>
<comment type="caution">
    <text evidence="2">The sequence shown here is derived from an EMBL/GenBank/DDBJ whole genome shotgun (WGS) entry which is preliminary data.</text>
</comment>
<keyword evidence="1" id="KW-0732">Signal</keyword>
<dbReference type="EMBL" id="RSFA01000153">
    <property type="protein sequence ID" value="RSD28548.1"/>
    <property type="molecule type" value="Genomic_DNA"/>
</dbReference>
<keyword evidence="3" id="KW-1185">Reference proteome</keyword>
<reference evidence="2 3" key="1">
    <citation type="submission" date="2018-12" db="EMBL/GenBank/DDBJ databases">
        <title>Genomic taxonomy of the Vibrionaceae family.</title>
        <authorList>
            <person name="Gomez-Gil B."/>
            <person name="Enciso-Ibarra K."/>
        </authorList>
    </citation>
    <scope>NUCLEOTIDE SEQUENCE [LARGE SCALE GENOMIC DNA]</scope>
    <source>
        <strain evidence="2 3">CAIM 594</strain>
    </source>
</reference>